<dbReference type="InterPro" id="IPR007219">
    <property type="entry name" value="XnlR_reg_dom"/>
</dbReference>
<dbReference type="OrthoDB" id="4456959at2759"/>
<dbReference type="EMBL" id="KN880853">
    <property type="protein sequence ID" value="KIY61900.1"/>
    <property type="molecule type" value="Genomic_DNA"/>
</dbReference>
<dbReference type="InterPro" id="IPR050987">
    <property type="entry name" value="AtrR-like"/>
</dbReference>
<dbReference type="GO" id="GO:0006351">
    <property type="term" value="P:DNA-templated transcription"/>
    <property type="evidence" value="ECO:0007669"/>
    <property type="project" value="InterPro"/>
</dbReference>
<name>A0A0D7AV67_9AGAR</name>
<dbReference type="GO" id="GO:0003700">
    <property type="term" value="F:DNA-binding transcription factor activity"/>
    <property type="evidence" value="ECO:0007669"/>
    <property type="project" value="InterPro"/>
</dbReference>
<dbReference type="Pfam" id="PF04082">
    <property type="entry name" value="Fungal_trans"/>
    <property type="match status" value="1"/>
</dbReference>
<feature type="domain" description="Xylanolytic transcriptional activator regulatory" evidence="2">
    <location>
        <begin position="122"/>
        <end position="232"/>
    </location>
</feature>
<dbReference type="STRING" id="1314674.A0A0D7AV67"/>
<dbReference type="CDD" id="cd12148">
    <property type="entry name" value="fungal_TF_MHR"/>
    <property type="match status" value="1"/>
</dbReference>
<proteinExistence type="predicted"/>
<dbReference type="GO" id="GO:0008270">
    <property type="term" value="F:zinc ion binding"/>
    <property type="evidence" value="ECO:0007669"/>
    <property type="project" value="InterPro"/>
</dbReference>
<dbReference type="PANTHER" id="PTHR46910:SF38">
    <property type="entry name" value="ZN(2)-C6 FUNGAL-TYPE DOMAIN-CONTAINING PROTEIN"/>
    <property type="match status" value="1"/>
</dbReference>
<dbReference type="AlphaFoldDB" id="A0A0D7AV67"/>
<dbReference type="GO" id="GO:0003677">
    <property type="term" value="F:DNA binding"/>
    <property type="evidence" value="ECO:0007669"/>
    <property type="project" value="InterPro"/>
</dbReference>
<sequence>MASLIDLFVCRNLFITLLHHPSFKSSVAQGLHLHDHGFASVVLLVCAIASRNSDDPRALLENDITRRQSAGWKYYTQVPTLETSVFSWPTLCDLQRGALASIYIQGCSSPRGFWTHNMRRTEYELYKRAFWVLVWLYRNGSLAMGRTFTIQADDIATELPILCDNEYWFTDTGQDLLEQAPEQPSKIVFFVEYLRLMTMQASAMKFICSAYTNPRQINNIIVDLDSALNQWCSAIPNRSTRDPQREDVVIFQRSATLNCAYNSTLITVHRSFMLDDKKRPTTHPSSAQALANLAVCTNAARTVVHITERQQGRGLLVNATILATASP</sequence>
<accession>A0A0D7AV67</accession>
<evidence type="ECO:0000313" key="4">
    <source>
        <dbReference type="Proteomes" id="UP000054007"/>
    </source>
</evidence>
<evidence type="ECO:0000313" key="3">
    <source>
        <dbReference type="EMBL" id="KIY61900.1"/>
    </source>
</evidence>
<organism evidence="3 4">
    <name type="scientific">Cylindrobasidium torrendii FP15055 ss-10</name>
    <dbReference type="NCBI Taxonomy" id="1314674"/>
    <lineage>
        <taxon>Eukaryota</taxon>
        <taxon>Fungi</taxon>
        <taxon>Dikarya</taxon>
        <taxon>Basidiomycota</taxon>
        <taxon>Agaricomycotina</taxon>
        <taxon>Agaricomycetes</taxon>
        <taxon>Agaricomycetidae</taxon>
        <taxon>Agaricales</taxon>
        <taxon>Marasmiineae</taxon>
        <taxon>Physalacriaceae</taxon>
        <taxon>Cylindrobasidium</taxon>
    </lineage>
</organism>
<keyword evidence="4" id="KW-1185">Reference proteome</keyword>
<dbReference type="Proteomes" id="UP000054007">
    <property type="component" value="Unassembled WGS sequence"/>
</dbReference>
<evidence type="ECO:0000259" key="2">
    <source>
        <dbReference type="Pfam" id="PF04082"/>
    </source>
</evidence>
<keyword evidence="1" id="KW-0539">Nucleus</keyword>
<reference evidence="3 4" key="1">
    <citation type="journal article" date="2015" name="Fungal Genet. Biol.">
        <title>Evolution of novel wood decay mechanisms in Agaricales revealed by the genome sequences of Fistulina hepatica and Cylindrobasidium torrendii.</title>
        <authorList>
            <person name="Floudas D."/>
            <person name="Held B.W."/>
            <person name="Riley R."/>
            <person name="Nagy L.G."/>
            <person name="Koehler G."/>
            <person name="Ransdell A.S."/>
            <person name="Younus H."/>
            <person name="Chow J."/>
            <person name="Chiniquy J."/>
            <person name="Lipzen A."/>
            <person name="Tritt A."/>
            <person name="Sun H."/>
            <person name="Haridas S."/>
            <person name="LaButti K."/>
            <person name="Ohm R.A."/>
            <person name="Kues U."/>
            <person name="Blanchette R.A."/>
            <person name="Grigoriev I.V."/>
            <person name="Minto R.E."/>
            <person name="Hibbett D.S."/>
        </authorList>
    </citation>
    <scope>NUCLEOTIDE SEQUENCE [LARGE SCALE GENOMIC DNA]</scope>
    <source>
        <strain evidence="3 4">FP15055 ss-10</strain>
    </source>
</reference>
<evidence type="ECO:0000256" key="1">
    <source>
        <dbReference type="ARBA" id="ARBA00023242"/>
    </source>
</evidence>
<protein>
    <recommendedName>
        <fullName evidence="2">Xylanolytic transcriptional activator regulatory domain-containing protein</fullName>
    </recommendedName>
</protein>
<dbReference type="PANTHER" id="PTHR46910">
    <property type="entry name" value="TRANSCRIPTION FACTOR PDR1"/>
    <property type="match status" value="1"/>
</dbReference>
<gene>
    <name evidence="3" type="ORF">CYLTODRAFT_459461</name>
</gene>